<dbReference type="AlphaFoldDB" id="A0A496PJN1"/>
<evidence type="ECO:0000256" key="4">
    <source>
        <dbReference type="ARBA" id="ARBA00022989"/>
    </source>
</evidence>
<name>A0A496PJN1_9MICC</name>
<dbReference type="Proteomes" id="UP000273119">
    <property type="component" value="Unassembled WGS sequence"/>
</dbReference>
<feature type="transmembrane region" description="Helical" evidence="6">
    <location>
        <begin position="179"/>
        <end position="200"/>
    </location>
</feature>
<organism evidence="7 8">
    <name type="scientific">Galactobacter caseinivorans</name>
    <dbReference type="NCBI Taxonomy" id="2676123"/>
    <lineage>
        <taxon>Bacteria</taxon>
        <taxon>Bacillati</taxon>
        <taxon>Actinomycetota</taxon>
        <taxon>Actinomycetes</taxon>
        <taxon>Micrococcales</taxon>
        <taxon>Micrococcaceae</taxon>
        <taxon>Galactobacter</taxon>
    </lineage>
</organism>
<dbReference type="PANTHER" id="PTHR30086">
    <property type="entry name" value="ARGININE EXPORTER PROTEIN ARGO"/>
    <property type="match status" value="1"/>
</dbReference>
<feature type="transmembrane region" description="Helical" evidence="6">
    <location>
        <begin position="68"/>
        <end position="88"/>
    </location>
</feature>
<keyword evidence="2" id="KW-1003">Cell membrane</keyword>
<comment type="caution">
    <text evidence="7">The sequence shown here is derived from an EMBL/GenBank/DDBJ whole genome shotgun (WGS) entry which is preliminary data.</text>
</comment>
<proteinExistence type="predicted"/>
<evidence type="ECO:0000256" key="1">
    <source>
        <dbReference type="ARBA" id="ARBA00004651"/>
    </source>
</evidence>
<feature type="transmembrane region" description="Helical" evidence="6">
    <location>
        <begin position="40"/>
        <end position="62"/>
    </location>
</feature>
<dbReference type="EMBL" id="QQXL01000003">
    <property type="protein sequence ID" value="RKW70705.1"/>
    <property type="molecule type" value="Genomic_DNA"/>
</dbReference>
<accession>A0A496PJN1</accession>
<dbReference type="GO" id="GO:0015171">
    <property type="term" value="F:amino acid transmembrane transporter activity"/>
    <property type="evidence" value="ECO:0007669"/>
    <property type="project" value="TreeGrafter"/>
</dbReference>
<evidence type="ECO:0000256" key="6">
    <source>
        <dbReference type="SAM" id="Phobius"/>
    </source>
</evidence>
<dbReference type="InterPro" id="IPR001123">
    <property type="entry name" value="LeuE-type"/>
</dbReference>
<evidence type="ECO:0000256" key="5">
    <source>
        <dbReference type="ARBA" id="ARBA00023136"/>
    </source>
</evidence>
<evidence type="ECO:0000313" key="7">
    <source>
        <dbReference type="EMBL" id="RKW70705.1"/>
    </source>
</evidence>
<protein>
    <submittedName>
        <fullName evidence="7">LysE family translocator</fullName>
    </submittedName>
</protein>
<dbReference type="RefSeq" id="WP_121484730.1">
    <property type="nucleotide sequence ID" value="NZ_QQXL01000003.1"/>
</dbReference>
<keyword evidence="3 6" id="KW-0812">Transmembrane</keyword>
<comment type="subcellular location">
    <subcellularLocation>
        <location evidence="1">Cell membrane</location>
        <topology evidence="1">Multi-pass membrane protein</topology>
    </subcellularLocation>
</comment>
<keyword evidence="4 6" id="KW-1133">Transmembrane helix</keyword>
<gene>
    <name evidence="7" type="ORF">DWQ67_06235</name>
</gene>
<evidence type="ECO:0000256" key="2">
    <source>
        <dbReference type="ARBA" id="ARBA00022475"/>
    </source>
</evidence>
<feature type="transmembrane region" description="Helical" evidence="6">
    <location>
        <begin position="109"/>
        <end position="131"/>
    </location>
</feature>
<feature type="transmembrane region" description="Helical" evidence="6">
    <location>
        <begin position="6"/>
        <end position="28"/>
    </location>
</feature>
<dbReference type="Pfam" id="PF01810">
    <property type="entry name" value="LysE"/>
    <property type="match status" value="1"/>
</dbReference>
<feature type="transmembrane region" description="Helical" evidence="6">
    <location>
        <begin position="143"/>
        <end position="167"/>
    </location>
</feature>
<keyword evidence="5 6" id="KW-0472">Membrane</keyword>
<reference evidence="7 8" key="1">
    <citation type="submission" date="2018-07" db="EMBL/GenBank/DDBJ databases">
        <title>Arthrobacter sp. nov., isolated from raw cow's milk with high bacterial count.</title>
        <authorList>
            <person name="Hahne J."/>
            <person name="Isele D."/>
            <person name="Lipski A."/>
        </authorList>
    </citation>
    <scope>NUCLEOTIDE SEQUENCE [LARGE SCALE GENOMIC DNA]</scope>
    <source>
        <strain evidence="7 8">JZ R-183</strain>
    </source>
</reference>
<evidence type="ECO:0000313" key="8">
    <source>
        <dbReference type="Proteomes" id="UP000273119"/>
    </source>
</evidence>
<keyword evidence="8" id="KW-1185">Reference proteome</keyword>
<sequence length="207" mass="21668">MESGMIWAFWGVSMLFIMTPGADWAYAISGGLKHRVLPSVTGLWAGHLLSVLVVAAGVGALLAQVPGALTALTLMGAVYLVWLGVGVLRQSSGAQDLTMEAPVGSPGRWFGKGIGVSGMNPKLILLMTAVMPQFTSHSASWPLGAQLLALGSVHLLGCAVIYVLVGLTAQRVLGTRPALARWITRFSGVAMILIGTVLAAERVAHWI</sequence>
<dbReference type="PANTHER" id="PTHR30086:SF20">
    <property type="entry name" value="ARGININE EXPORTER PROTEIN ARGO-RELATED"/>
    <property type="match status" value="1"/>
</dbReference>
<dbReference type="GO" id="GO:0005886">
    <property type="term" value="C:plasma membrane"/>
    <property type="evidence" value="ECO:0007669"/>
    <property type="project" value="UniProtKB-SubCell"/>
</dbReference>
<evidence type="ECO:0000256" key="3">
    <source>
        <dbReference type="ARBA" id="ARBA00022692"/>
    </source>
</evidence>